<accession>A0A2A4CNX4</accession>
<organism evidence="1 2">
    <name type="scientific">Pseudothioclava arenosa</name>
    <dbReference type="NCBI Taxonomy" id="1795308"/>
    <lineage>
        <taxon>Bacteria</taxon>
        <taxon>Pseudomonadati</taxon>
        <taxon>Pseudomonadota</taxon>
        <taxon>Alphaproteobacteria</taxon>
        <taxon>Rhodobacterales</taxon>
        <taxon>Paracoccaceae</taxon>
        <taxon>Pseudothioclava</taxon>
    </lineage>
</organism>
<dbReference type="GO" id="GO:0003677">
    <property type="term" value="F:DNA binding"/>
    <property type="evidence" value="ECO:0007669"/>
    <property type="project" value="InterPro"/>
</dbReference>
<dbReference type="InterPro" id="IPR036768">
    <property type="entry name" value="PolIII_chi_sf"/>
</dbReference>
<dbReference type="OrthoDB" id="9795973at2"/>
<name>A0A2A4CNX4_9RHOB</name>
<dbReference type="EMBL" id="NTJD01000009">
    <property type="protein sequence ID" value="PCD75829.1"/>
    <property type="molecule type" value="Genomic_DNA"/>
</dbReference>
<sequence length="152" mass="16403">MGAANFYHVTESPLEAVVANLLSRALDQGWRIELRGGDPARLAWLDQWLWEKTPEDGFLPHGLAGGPQDAHQPVLLGTAPAPGAFDALMALDGAEVSAEEIAARERVWILFDGRDEAATQAARGQWKALTGAGAQAAYWAEEAGRWQKKAES</sequence>
<keyword evidence="2" id="KW-1185">Reference proteome</keyword>
<protein>
    <submittedName>
        <fullName evidence="1">DNA polymerase III subunit chi</fullName>
    </submittedName>
</protein>
<dbReference type="InterPro" id="IPR007459">
    <property type="entry name" value="DNA_pol3_chi"/>
</dbReference>
<dbReference type="NCBIfam" id="NF004347">
    <property type="entry name" value="PRK05728.1-4"/>
    <property type="match status" value="1"/>
</dbReference>
<dbReference type="GO" id="GO:0006260">
    <property type="term" value="P:DNA replication"/>
    <property type="evidence" value="ECO:0007669"/>
    <property type="project" value="InterPro"/>
</dbReference>
<gene>
    <name evidence="1" type="ORF">CLN94_11775</name>
</gene>
<dbReference type="GO" id="GO:0032298">
    <property type="term" value="P:positive regulation of DNA-templated DNA replication initiation"/>
    <property type="evidence" value="ECO:0007669"/>
    <property type="project" value="TreeGrafter"/>
</dbReference>
<reference evidence="1 2" key="1">
    <citation type="submission" date="2017-09" db="EMBL/GenBank/DDBJ databases">
        <title>A multilocus sequence analysis scheme for characterization of bacteria in the genus Thioclava.</title>
        <authorList>
            <person name="Liu Y."/>
            <person name="Shao Z."/>
        </authorList>
    </citation>
    <scope>NUCLEOTIDE SEQUENCE [LARGE SCALE GENOMIC DNA]</scope>
    <source>
        <strain evidence="1 2">CAU 1312</strain>
    </source>
</reference>
<dbReference type="Pfam" id="PF04364">
    <property type="entry name" value="DNA_pol3_chi"/>
    <property type="match status" value="1"/>
</dbReference>
<comment type="caution">
    <text evidence="1">The sequence shown here is derived from an EMBL/GenBank/DDBJ whole genome shotgun (WGS) entry which is preliminary data.</text>
</comment>
<dbReference type="SUPFAM" id="SSF102400">
    <property type="entry name" value="DNA polymerase III chi subunit"/>
    <property type="match status" value="1"/>
</dbReference>
<dbReference type="PANTHER" id="PTHR38767:SF1">
    <property type="entry name" value="DNA POLYMERASE III SUBUNIT CHI"/>
    <property type="match status" value="1"/>
</dbReference>
<proteinExistence type="predicted"/>
<dbReference type="Gene3D" id="3.40.50.10110">
    <property type="entry name" value="DNA polymerase III subunit chi"/>
    <property type="match status" value="1"/>
</dbReference>
<evidence type="ECO:0000313" key="1">
    <source>
        <dbReference type="EMBL" id="PCD75829.1"/>
    </source>
</evidence>
<dbReference type="AlphaFoldDB" id="A0A2A4CNX4"/>
<dbReference type="RefSeq" id="WP_096434147.1">
    <property type="nucleotide sequence ID" value="NZ_NTJD01000009.1"/>
</dbReference>
<dbReference type="GO" id="GO:0003887">
    <property type="term" value="F:DNA-directed DNA polymerase activity"/>
    <property type="evidence" value="ECO:0007669"/>
    <property type="project" value="InterPro"/>
</dbReference>
<dbReference type="PANTHER" id="PTHR38767">
    <property type="entry name" value="DNA POLYMERASE III SUBUNIT CHI"/>
    <property type="match status" value="1"/>
</dbReference>
<dbReference type="Proteomes" id="UP000243507">
    <property type="component" value="Unassembled WGS sequence"/>
</dbReference>
<evidence type="ECO:0000313" key="2">
    <source>
        <dbReference type="Proteomes" id="UP000243507"/>
    </source>
</evidence>